<organism evidence="3 4">
    <name type="scientific">Flaviramulus basaltis</name>
    <dbReference type="NCBI Taxonomy" id="369401"/>
    <lineage>
        <taxon>Bacteria</taxon>
        <taxon>Pseudomonadati</taxon>
        <taxon>Bacteroidota</taxon>
        <taxon>Flavobacteriia</taxon>
        <taxon>Flavobacteriales</taxon>
        <taxon>Flavobacteriaceae</taxon>
        <taxon>Flaviramulus</taxon>
    </lineage>
</organism>
<dbReference type="Gene3D" id="2.70.70.10">
    <property type="entry name" value="Glucose Permease (Domain IIA)"/>
    <property type="match status" value="1"/>
</dbReference>
<dbReference type="PANTHER" id="PTHR21666:SF270">
    <property type="entry name" value="MUREIN HYDROLASE ACTIVATOR ENVC"/>
    <property type="match status" value="1"/>
</dbReference>
<dbReference type="InterPro" id="IPR050570">
    <property type="entry name" value="Cell_wall_metabolism_enzyme"/>
</dbReference>
<dbReference type="Proteomes" id="UP000182544">
    <property type="component" value="Unassembled WGS sequence"/>
</dbReference>
<dbReference type="Pfam" id="PF01551">
    <property type="entry name" value="Peptidase_M23"/>
    <property type="match status" value="1"/>
</dbReference>
<keyword evidence="1" id="KW-0472">Membrane</keyword>
<keyword evidence="3" id="KW-0378">Hydrolase</keyword>
<keyword evidence="1" id="KW-1133">Transmembrane helix</keyword>
<accession>A0A1K2IRP5</accession>
<evidence type="ECO:0000259" key="2">
    <source>
        <dbReference type="Pfam" id="PF01551"/>
    </source>
</evidence>
<reference evidence="3 4" key="1">
    <citation type="submission" date="2016-10" db="EMBL/GenBank/DDBJ databases">
        <authorList>
            <person name="de Groot N.N."/>
        </authorList>
    </citation>
    <scope>NUCLEOTIDE SEQUENCE [LARGE SCALE GENOMIC DNA]</scope>
    <source>
        <strain evidence="3 4">DSM 18180</strain>
    </source>
</reference>
<keyword evidence="4" id="KW-1185">Reference proteome</keyword>
<dbReference type="EMBL" id="FPKV01000005">
    <property type="protein sequence ID" value="SFZ94864.1"/>
    <property type="molecule type" value="Genomic_DNA"/>
</dbReference>
<proteinExistence type="predicted"/>
<dbReference type="OrthoDB" id="9810477at2"/>
<dbReference type="GO" id="GO:0004222">
    <property type="term" value="F:metalloendopeptidase activity"/>
    <property type="evidence" value="ECO:0007669"/>
    <property type="project" value="TreeGrafter"/>
</dbReference>
<dbReference type="CDD" id="cd12797">
    <property type="entry name" value="M23_peptidase"/>
    <property type="match status" value="1"/>
</dbReference>
<feature type="domain" description="M23ase beta-sheet core" evidence="2">
    <location>
        <begin position="159"/>
        <end position="254"/>
    </location>
</feature>
<feature type="transmembrane region" description="Helical" evidence="1">
    <location>
        <begin position="30"/>
        <end position="49"/>
    </location>
</feature>
<name>A0A1K2IRP5_9FLAO</name>
<dbReference type="PANTHER" id="PTHR21666">
    <property type="entry name" value="PEPTIDASE-RELATED"/>
    <property type="match status" value="1"/>
</dbReference>
<dbReference type="RefSeq" id="WP_084648010.1">
    <property type="nucleotide sequence ID" value="NZ_FPKV01000005.1"/>
</dbReference>
<dbReference type="SUPFAM" id="SSF51261">
    <property type="entry name" value="Duplicated hybrid motif"/>
    <property type="match status" value="1"/>
</dbReference>
<evidence type="ECO:0000313" key="4">
    <source>
        <dbReference type="Proteomes" id="UP000182544"/>
    </source>
</evidence>
<evidence type="ECO:0000313" key="3">
    <source>
        <dbReference type="EMBL" id="SFZ94864.1"/>
    </source>
</evidence>
<gene>
    <name evidence="3" type="ORF">SAMN05428642_105142</name>
</gene>
<dbReference type="InterPro" id="IPR011055">
    <property type="entry name" value="Dup_hybrid_motif"/>
</dbReference>
<dbReference type="AlphaFoldDB" id="A0A1K2IRP5"/>
<protein>
    <submittedName>
        <fullName evidence="3">Murein DD-endopeptidase MepM and murein hydrolase activator NlpD, contain LysM domain</fullName>
    </submittedName>
</protein>
<dbReference type="InterPro" id="IPR016047">
    <property type="entry name" value="M23ase_b-sheet_dom"/>
</dbReference>
<sequence length="270" mass="30790">MNFFELPNIFQKINLRTVNKLFGLLRKKELRYVIFTVLIIGVYFSDGFFSLSHKKIEKKATTMNFYNESLKINVENPVLDSVVNDKEREQLLYAIENRIVQFLYEIPDYSLMPSLETYLRYSPRLLDEIPSCVPLEKGNYDLRSQFGYRIHPISGGKKKHFGLDFAAPKNKHVFATASGTVVSISHSEVGYGTHIIIKHRFGFQTLYGHLTKVLVSKGQFVKQHELIGTVGASGASTGNHLHYEVIKNGVKVDPIPSLNLKKNILKKLIN</sequence>
<dbReference type="STRING" id="369401.SAMN05428642_105142"/>
<keyword evidence="1" id="KW-0812">Transmembrane</keyword>
<evidence type="ECO:0000256" key="1">
    <source>
        <dbReference type="SAM" id="Phobius"/>
    </source>
</evidence>